<protein>
    <submittedName>
        <fullName evidence="1">14860_t:CDS:1</fullName>
    </submittedName>
</protein>
<evidence type="ECO:0000313" key="2">
    <source>
        <dbReference type="Proteomes" id="UP000789901"/>
    </source>
</evidence>
<keyword evidence="2" id="KW-1185">Reference proteome</keyword>
<accession>A0ABN7V556</accession>
<gene>
    <name evidence="1" type="ORF">GMARGA_LOCUS14305</name>
</gene>
<sequence length="78" mass="8949">MTPILAWYYDLDRPELANYVYSSIAPPPINIIISELNMSSLLTIKECMPEYSTEHRETEREEHLTVKAVGHDVLSILS</sequence>
<dbReference type="EMBL" id="CAJVQB010009421">
    <property type="protein sequence ID" value="CAG8729959.1"/>
    <property type="molecule type" value="Genomic_DNA"/>
</dbReference>
<reference evidence="1 2" key="1">
    <citation type="submission" date="2021-06" db="EMBL/GenBank/DDBJ databases">
        <authorList>
            <person name="Kallberg Y."/>
            <person name="Tangrot J."/>
            <person name="Rosling A."/>
        </authorList>
    </citation>
    <scope>NUCLEOTIDE SEQUENCE [LARGE SCALE GENOMIC DNA]</scope>
    <source>
        <strain evidence="1 2">120-4 pot B 10/14</strain>
    </source>
</reference>
<comment type="caution">
    <text evidence="1">The sequence shown here is derived from an EMBL/GenBank/DDBJ whole genome shotgun (WGS) entry which is preliminary data.</text>
</comment>
<proteinExistence type="predicted"/>
<evidence type="ECO:0000313" key="1">
    <source>
        <dbReference type="EMBL" id="CAG8729959.1"/>
    </source>
</evidence>
<organism evidence="1 2">
    <name type="scientific">Gigaspora margarita</name>
    <dbReference type="NCBI Taxonomy" id="4874"/>
    <lineage>
        <taxon>Eukaryota</taxon>
        <taxon>Fungi</taxon>
        <taxon>Fungi incertae sedis</taxon>
        <taxon>Mucoromycota</taxon>
        <taxon>Glomeromycotina</taxon>
        <taxon>Glomeromycetes</taxon>
        <taxon>Diversisporales</taxon>
        <taxon>Gigasporaceae</taxon>
        <taxon>Gigaspora</taxon>
    </lineage>
</organism>
<dbReference type="Proteomes" id="UP000789901">
    <property type="component" value="Unassembled WGS sequence"/>
</dbReference>
<name>A0ABN7V556_GIGMA</name>